<comment type="caution">
    <text evidence="1">The sequence shown here is derived from an EMBL/GenBank/DDBJ whole genome shotgun (WGS) entry which is preliminary data.</text>
</comment>
<evidence type="ECO:0000313" key="2">
    <source>
        <dbReference type="Proteomes" id="UP000310263"/>
    </source>
</evidence>
<protein>
    <submittedName>
        <fullName evidence="1">Uncharacterized protein</fullName>
    </submittedName>
</protein>
<dbReference type="EMBL" id="SRYE01000003">
    <property type="protein sequence ID" value="TGY62066.1"/>
    <property type="molecule type" value="Genomic_DNA"/>
</dbReference>
<keyword evidence="2" id="KW-1185">Reference proteome</keyword>
<proteinExistence type="predicted"/>
<evidence type="ECO:0000313" key="1">
    <source>
        <dbReference type="EMBL" id="TGY62066.1"/>
    </source>
</evidence>
<dbReference type="RefSeq" id="WP_136012549.1">
    <property type="nucleotide sequence ID" value="NZ_SRYE01000003.1"/>
</dbReference>
<dbReference type="Proteomes" id="UP000310263">
    <property type="component" value="Unassembled WGS sequence"/>
</dbReference>
<dbReference type="OrthoDB" id="5243947at2"/>
<dbReference type="AlphaFoldDB" id="A0A4S2EZQ6"/>
<organism evidence="1 2">
    <name type="scientific">Muricaecibacterium torontonense</name>
    <dbReference type="NCBI Taxonomy" id="3032871"/>
    <lineage>
        <taxon>Bacteria</taxon>
        <taxon>Bacillati</taxon>
        <taxon>Actinomycetota</taxon>
        <taxon>Coriobacteriia</taxon>
        <taxon>Coriobacteriales</taxon>
        <taxon>Atopobiaceae</taxon>
        <taxon>Muricaecibacterium</taxon>
    </lineage>
</organism>
<accession>A0A4S2EZQ6</accession>
<name>A0A4S2EZQ6_9ACTN</name>
<reference evidence="1 2" key="1">
    <citation type="submission" date="2019-04" db="EMBL/GenBank/DDBJ databases">
        <title>Microbes associate with the intestines of laboratory mice.</title>
        <authorList>
            <person name="Navarre W."/>
            <person name="Wong E."/>
            <person name="Huang K."/>
            <person name="Tropini C."/>
            <person name="Ng K."/>
            <person name="Yu B."/>
        </authorList>
    </citation>
    <scope>NUCLEOTIDE SEQUENCE [LARGE SCALE GENOMIC DNA]</scope>
    <source>
        <strain evidence="1 2">NM07_P-09</strain>
    </source>
</reference>
<sequence>MASRGMSFDRIKEVFDAGKQAEAARKEAVRIAVELSPGAPDSLVFALKDALVPQTAQAMIHVGALASNEPILVNPEADLCIILCGSETSLTRTCARGWAKAGVPVCLLAESSLDVPETGISAGVEPACAVATDPNRALALLSQWMVRATEKGPSLAMAFPFCRKAQANSDILSCAAANAGVGAVDFIKGADFPVMCATESSMALRIAALYGYAPGPARTPEIACVVAGGLLMRSVARAATHSFPKISWVLKGFIGWGGTYLTGQLLLARYEAGEAFDEKLAWGLERLKEVAYEMGQRARTLTGSLVEVEPGALYSDGSQGSSLARIADVIDVVVAPEPTQWFEIGQEGNA</sequence>
<gene>
    <name evidence="1" type="ORF">E5334_05160</name>
</gene>